<gene>
    <name evidence="3" type="ORF">HJG52_17430</name>
</gene>
<feature type="compositionally biased region" description="Low complexity" evidence="1">
    <location>
        <begin position="443"/>
        <end position="463"/>
    </location>
</feature>
<dbReference type="Gene3D" id="2.180.10.10">
    <property type="entry name" value="RHS repeat-associated core"/>
    <property type="match status" value="1"/>
</dbReference>
<evidence type="ECO:0000313" key="4">
    <source>
        <dbReference type="Proteomes" id="UP000588586"/>
    </source>
</evidence>
<accession>A0A849HIK4</accession>
<dbReference type="EMBL" id="JABEPQ010000005">
    <property type="protein sequence ID" value="NNM47775.1"/>
    <property type="molecule type" value="Genomic_DNA"/>
</dbReference>
<feature type="region of interest" description="Disordered" evidence="1">
    <location>
        <begin position="1291"/>
        <end position="1313"/>
    </location>
</feature>
<keyword evidence="2" id="KW-0472">Membrane</keyword>
<keyword evidence="2" id="KW-0812">Transmembrane</keyword>
<keyword evidence="4" id="KW-1185">Reference proteome</keyword>
<feature type="region of interest" description="Disordered" evidence="1">
    <location>
        <begin position="441"/>
        <end position="463"/>
    </location>
</feature>
<dbReference type="InterPro" id="IPR050708">
    <property type="entry name" value="T6SS_VgrG/RHS"/>
</dbReference>
<dbReference type="NCBIfam" id="TIGR03696">
    <property type="entry name" value="Rhs_assc_core"/>
    <property type="match status" value="1"/>
</dbReference>
<protein>
    <submittedName>
        <fullName evidence="3">DNRLRE domain-containing protein</fullName>
    </submittedName>
</protein>
<feature type="compositionally biased region" description="Polar residues" evidence="1">
    <location>
        <begin position="1295"/>
        <end position="1307"/>
    </location>
</feature>
<dbReference type="PANTHER" id="PTHR32305">
    <property type="match status" value="1"/>
</dbReference>
<dbReference type="Proteomes" id="UP000588586">
    <property type="component" value="Unassembled WGS sequence"/>
</dbReference>
<evidence type="ECO:0000256" key="2">
    <source>
        <dbReference type="SAM" id="Phobius"/>
    </source>
</evidence>
<organism evidence="3 4">
    <name type="scientific">Knoellia koreensis</name>
    <dbReference type="NCBI Taxonomy" id="2730921"/>
    <lineage>
        <taxon>Bacteria</taxon>
        <taxon>Bacillati</taxon>
        <taxon>Actinomycetota</taxon>
        <taxon>Actinomycetes</taxon>
        <taxon>Micrococcales</taxon>
        <taxon>Intrasporangiaceae</taxon>
        <taxon>Knoellia</taxon>
    </lineage>
</organism>
<keyword evidence="2" id="KW-1133">Transmembrane helix</keyword>
<evidence type="ECO:0000256" key="1">
    <source>
        <dbReference type="SAM" id="MobiDB-lite"/>
    </source>
</evidence>
<dbReference type="InterPro" id="IPR022385">
    <property type="entry name" value="Rhs_assc_core"/>
</dbReference>
<sequence length="2114" mass="220444">MSAEPLVAQDVRSAQLTARVRKQKVEVLSERTEDSTTFVNPDGSFTTESFGAPVRVRDKDGKDGWSDVDLELTKRTDGSVGPRVHPQNLVMAGETGETGGLLASIADGKGRQVQLDWKAALPEPTLSGTKATYAGIAPGVDLVQEATRTGVEQFLLLKDKAAVDAAVAAAKDGRYEVRIPITTKGLTAKTRTDGGLDFVDAKGTPVQTIAAPRMWDAATIPNADVPANEHPVGMRFEPTAGKGKGELVLSADAAWLADPARQLPITLDPTTTLAASHDTWVQEGYTTAQAGSTELRLGTFDGSTVARTFMKWNSSSFSKTDVTSATLSLWEFHSWSCTARQVDLRAAYISDTSTVWSNQPAATSLWYQPNFAKGFSSSCADGWVNIAITGLAQAWADNGATYQGIRLSATNEADVYGWKKFNSANASTNVPKLSVTYNRYPNTPGTPTHTPGTSSTTTTAGWSTSATPTLKSVVSDPDGGSVKGLFSVYLNGTGTPVIDKAAGSTVTSGGTSQYTVPAGKLVNGNRYVVRAYSNDGSLTSKAWSTNYDNFVVDTSAPATPTVASSTSPENGWSDALDSGGKLAFTATGTSADMNRVQYSLDAATYTTTINASPSTPAAISLAKPATGKHTLYVRSLDKAGNPSTGKAYVFYYGTGVALAQPVENHVTARRIPLQLQIDAAQVTALGTHKYQYRRGTADTWHDVPLADVTNTAGTTLTAWPATAASTDVSYWDAAKTLAGGGVIDVRAFFTGNSATTDPNTVTVDVNGGQGGDATTGPGSVNLLTGEYSLSDTDATLFGASVGRTYGSRSLTAGTDNGQSGAFGPQWAMSGVSEYTDANWKAVVKTSTLSVDVQDADDEVVSFTAKSSAAGNSAWTPEPGAEDLTLSGSLTSGSFTLKDTDGNLTTFTKPATTPAPPADTWPVASTTPTGAGATARYGYDTDPTGKLRLTRIAAPNAALSDTALQACADKGTDLTAAASRGCRTLELVWGVPAAGGFTGQRVTAIKAYTWDPAAASGAGAMTATTEATFGYDSAGRLVTATDPKPALTTGGQALTTTYTYDATTNLLTSLAPPGEQKWTFTYATGSTVAGPTWDRTLPTSTGRLVTVSRPTLTPGTTSTTNGTATTAVVYGVPVTTAARGPANLNQAATDTWNQGVAPVEGAAVFDADAPVQPAGDYWAGDDTTTRSWSKATVTYLDVNGREVNTLSRDGLIDATEYDRDGNPVFQIDGGNRALALGQGSDAAATLAELGLDGDSTDKRALELGTVTVYEKGASGVSRVKYSQGPVRTVVTAAGAQDQQRPTTRTSYDTGRPVDAATSDLATSTVTGGLARGADPATAALDNARTTTTTYDWALGLPLDVTTDPSAAAGDEITVRTRYDVKGRVIKQQQPSDAAGTGAGTRVTAYWDDNSGSCTGRPEWGDLVCRTSYAGVITGSTSNTALPVVTTSYNRVGAPAVVAESANGATRTTTTVFDAADRATSVTMTSTGLGSNPVAQTMAYDPATGALTSTSGSGKTMSTVTDTLGRTLTYTDASGLRATTSYDALGRATQVAESDTTGALSRVLKTTTAFDATTGRQTSQTDDQGGTITLGYDTAGNVTSQTWGAAAAGGLKATSRYDTSGAEIERVWTMTGQTDPVLSEQALENIHGQQVDHTLMPGGHRDYRYDGTGRLTSTVDLDAGQCTVRAYRFDANSNRTGYSSTAAAATADGAGDLTVCPSPVTPAATATFDTGDRITTAGHVYDAFGRTTRLPLASGQVARISYNANDLVASQTLYASAADADANSGAGQNPIQSSSYTLDLTGERVATRTAQDVDPDTGIVTPRTRTLRYASSGDSPDWTDEGDGTITRNITGANGDLVALATIDKTGAAADALAWQLSDIHGDVAATLPAADTAPLQISRPDEYGAGSDDAPRYGWLGAKQRAGDTPGGLILMGVRLYNPESGRFLSVDPVYGGNPNTYSYPADPVNSFDLDGRFGWGKWLDRAATGLAIAGMFGCAACAAVSAGISLGRGIYKVRHGDRSGWIDIAGAGAFGAAKGLRYAGRIWKARRIAQYPKGVRGGRASYNKRMRQRTARQHRRYERRYVHRADRIDFWYGAASTAYSIGSEYRSWRSRRNR</sequence>
<feature type="transmembrane region" description="Helical" evidence="2">
    <location>
        <begin position="1986"/>
        <end position="2006"/>
    </location>
</feature>
<comment type="caution">
    <text evidence="3">The sequence shown here is derived from an EMBL/GenBank/DDBJ whole genome shotgun (WGS) entry which is preliminary data.</text>
</comment>
<evidence type="ECO:0000313" key="3">
    <source>
        <dbReference type="EMBL" id="NNM47775.1"/>
    </source>
</evidence>
<reference evidence="3 4" key="1">
    <citation type="submission" date="2020-04" db="EMBL/GenBank/DDBJ databases">
        <title>Knoellia sp. isolate from air conditioner.</title>
        <authorList>
            <person name="Chea S."/>
            <person name="Kim D.-U."/>
        </authorList>
    </citation>
    <scope>NUCLEOTIDE SEQUENCE [LARGE SCALE GENOMIC DNA]</scope>
    <source>
        <strain evidence="3 4">DB2414S</strain>
    </source>
</reference>
<dbReference type="RefSeq" id="WP_171244916.1">
    <property type="nucleotide sequence ID" value="NZ_JABEPQ010000005.1"/>
</dbReference>
<dbReference type="NCBIfam" id="NF033679">
    <property type="entry name" value="DNRLRE_dom"/>
    <property type="match status" value="1"/>
</dbReference>
<dbReference type="PANTHER" id="PTHR32305:SF17">
    <property type="entry name" value="TRNA NUCLEASE WAPA"/>
    <property type="match status" value="1"/>
</dbReference>
<proteinExistence type="predicted"/>
<name>A0A849HIK4_9MICO</name>